<dbReference type="AlphaFoldDB" id="L0R9J1"/>
<dbReference type="InterPro" id="IPR038461">
    <property type="entry name" value="Schlafen_AlbA_2_dom_sf"/>
</dbReference>
<gene>
    <name evidence="2" type="ORF">DESAM_10280</name>
</gene>
<dbReference type="PATRIC" id="fig|1121451.3.peg.257"/>
<keyword evidence="3" id="KW-1185">Reference proteome</keyword>
<evidence type="ECO:0000313" key="3">
    <source>
        <dbReference type="Proteomes" id="UP000010808"/>
    </source>
</evidence>
<protein>
    <recommendedName>
        <fullName evidence="1">Schlafen AlbA-2 domain-containing protein</fullName>
    </recommendedName>
</protein>
<sequence length="57" mass="6660">MNKKELLNILNQHEWEYIEFKAAQTVVSKSVYESVLAFANTEGRHLFFGIEKMALEI</sequence>
<name>L0R9J1_9BACT</name>
<evidence type="ECO:0000313" key="2">
    <source>
        <dbReference type="EMBL" id="CCO22261.1"/>
    </source>
</evidence>
<dbReference type="Gene3D" id="3.30.950.30">
    <property type="entry name" value="Schlafen, AAA domain"/>
    <property type="match status" value="1"/>
</dbReference>
<dbReference type="OrthoDB" id="9789524at2"/>
<dbReference type="HOGENOM" id="CLU_2989226_0_0_7"/>
<dbReference type="STRING" id="1121451.DESAM_10280"/>
<dbReference type="EMBL" id="FO203522">
    <property type="protein sequence ID" value="CCO22261.1"/>
    <property type="molecule type" value="Genomic_DNA"/>
</dbReference>
<proteinExistence type="predicted"/>
<reference evidence="2 3" key="1">
    <citation type="submission" date="2012-10" db="EMBL/GenBank/DDBJ databases">
        <authorList>
            <person name="Genoscope - CEA"/>
        </authorList>
    </citation>
    <scope>NUCLEOTIDE SEQUENCE [LARGE SCALE GENOMIC DNA]</scope>
    <source>
        <strain evidence="3">AM13 / DSM 14728</strain>
    </source>
</reference>
<accession>L0R9J1</accession>
<feature type="domain" description="Schlafen AlbA-2" evidence="1">
    <location>
        <begin position="14"/>
        <end position="52"/>
    </location>
</feature>
<dbReference type="RefSeq" id="WP_015334871.1">
    <property type="nucleotide sequence ID" value="NC_020055.1"/>
</dbReference>
<organism evidence="2 3">
    <name type="scientific">Maridesulfovibrio hydrothermalis AM13 = DSM 14728</name>
    <dbReference type="NCBI Taxonomy" id="1121451"/>
    <lineage>
        <taxon>Bacteria</taxon>
        <taxon>Pseudomonadati</taxon>
        <taxon>Thermodesulfobacteriota</taxon>
        <taxon>Desulfovibrionia</taxon>
        <taxon>Desulfovibrionales</taxon>
        <taxon>Desulfovibrionaceae</taxon>
        <taxon>Maridesulfovibrio</taxon>
    </lineage>
</organism>
<evidence type="ECO:0000259" key="1">
    <source>
        <dbReference type="Pfam" id="PF04326"/>
    </source>
</evidence>
<dbReference type="KEGG" id="dhy:DESAM_10280"/>
<dbReference type="Pfam" id="PF04326">
    <property type="entry name" value="SLFN_AlbA_2"/>
    <property type="match status" value="1"/>
</dbReference>
<dbReference type="InterPro" id="IPR007421">
    <property type="entry name" value="Schlafen_AlbA_2_dom"/>
</dbReference>
<dbReference type="Proteomes" id="UP000010808">
    <property type="component" value="Chromosome"/>
</dbReference>